<organism evidence="5 6">
    <name type="scientific">Chaetoceros tenuissimus</name>
    <dbReference type="NCBI Taxonomy" id="426638"/>
    <lineage>
        <taxon>Eukaryota</taxon>
        <taxon>Sar</taxon>
        <taxon>Stramenopiles</taxon>
        <taxon>Ochrophyta</taxon>
        <taxon>Bacillariophyta</taxon>
        <taxon>Coscinodiscophyceae</taxon>
        <taxon>Chaetocerotophycidae</taxon>
        <taxon>Chaetocerotales</taxon>
        <taxon>Chaetocerotaceae</taxon>
        <taxon>Chaetoceros</taxon>
    </lineage>
</organism>
<dbReference type="PRINTS" id="PR00449">
    <property type="entry name" value="RASTRNSFRMNG"/>
</dbReference>
<dbReference type="Pfam" id="PF00071">
    <property type="entry name" value="Ras"/>
    <property type="match status" value="1"/>
</dbReference>
<dbReference type="SMART" id="SM00176">
    <property type="entry name" value="RAN"/>
    <property type="match status" value="1"/>
</dbReference>
<comment type="caution">
    <text evidence="5">The sequence shown here is derived from an EMBL/GenBank/DDBJ whole genome shotgun (WGS) entry which is preliminary data.</text>
</comment>
<dbReference type="SMART" id="SM00173">
    <property type="entry name" value="RAS"/>
    <property type="match status" value="1"/>
</dbReference>
<dbReference type="SUPFAM" id="SSF52540">
    <property type="entry name" value="P-loop containing nucleoside triphosphate hydrolases"/>
    <property type="match status" value="1"/>
</dbReference>
<dbReference type="PANTHER" id="PTHR47981:SF20">
    <property type="entry name" value="RAS-RELATED PROTEIN RAB-7A"/>
    <property type="match status" value="1"/>
</dbReference>
<dbReference type="PROSITE" id="PS51419">
    <property type="entry name" value="RAB"/>
    <property type="match status" value="1"/>
</dbReference>
<dbReference type="PANTHER" id="PTHR47981">
    <property type="entry name" value="RAB FAMILY"/>
    <property type="match status" value="1"/>
</dbReference>
<evidence type="ECO:0000256" key="1">
    <source>
        <dbReference type="ARBA" id="ARBA00006270"/>
    </source>
</evidence>
<dbReference type="PROSITE" id="PS51420">
    <property type="entry name" value="RHO"/>
    <property type="match status" value="1"/>
</dbReference>
<evidence type="ECO:0000256" key="3">
    <source>
        <dbReference type="ARBA" id="ARBA00023134"/>
    </source>
</evidence>
<dbReference type="Gene3D" id="3.40.50.300">
    <property type="entry name" value="P-loop containing nucleotide triphosphate hydrolases"/>
    <property type="match status" value="1"/>
</dbReference>
<accession>A0AAD3H7E0</accession>
<evidence type="ECO:0000256" key="2">
    <source>
        <dbReference type="ARBA" id="ARBA00022741"/>
    </source>
</evidence>
<dbReference type="SMART" id="SM00175">
    <property type="entry name" value="RAB"/>
    <property type="match status" value="1"/>
</dbReference>
<evidence type="ECO:0000313" key="6">
    <source>
        <dbReference type="Proteomes" id="UP001054902"/>
    </source>
</evidence>
<feature type="region of interest" description="Disordered" evidence="4">
    <location>
        <begin position="1"/>
        <end position="54"/>
    </location>
</feature>
<proteinExistence type="inferred from homology"/>
<feature type="compositionally biased region" description="Low complexity" evidence="4">
    <location>
        <begin position="128"/>
        <end position="137"/>
    </location>
</feature>
<keyword evidence="3" id="KW-0342">GTP-binding</keyword>
<dbReference type="GO" id="GO:0005525">
    <property type="term" value="F:GTP binding"/>
    <property type="evidence" value="ECO:0007669"/>
    <property type="project" value="UniProtKB-KW"/>
</dbReference>
<reference evidence="5 6" key="1">
    <citation type="journal article" date="2021" name="Sci. Rep.">
        <title>The genome of the diatom Chaetoceros tenuissimus carries an ancient integrated fragment of an extant virus.</title>
        <authorList>
            <person name="Hongo Y."/>
            <person name="Kimura K."/>
            <person name="Takaki Y."/>
            <person name="Yoshida Y."/>
            <person name="Baba S."/>
            <person name="Kobayashi G."/>
            <person name="Nagasaki K."/>
            <person name="Hano T."/>
            <person name="Tomaru Y."/>
        </authorList>
    </citation>
    <scope>NUCLEOTIDE SEQUENCE [LARGE SCALE GENOMIC DNA]</scope>
    <source>
        <strain evidence="5 6">NIES-3715</strain>
    </source>
</reference>
<dbReference type="AlphaFoldDB" id="A0AAD3H7E0"/>
<gene>
    <name evidence="5" type="ORF">CTEN210_09219</name>
</gene>
<keyword evidence="2" id="KW-0547">Nucleotide-binding</keyword>
<dbReference type="SMART" id="SM00174">
    <property type="entry name" value="RHO"/>
    <property type="match status" value="1"/>
</dbReference>
<evidence type="ECO:0000256" key="4">
    <source>
        <dbReference type="SAM" id="MobiDB-lite"/>
    </source>
</evidence>
<dbReference type="InterPro" id="IPR027417">
    <property type="entry name" value="P-loop_NTPase"/>
</dbReference>
<dbReference type="PROSITE" id="PS51417">
    <property type="entry name" value="ARF"/>
    <property type="match status" value="1"/>
</dbReference>
<dbReference type="NCBIfam" id="TIGR00231">
    <property type="entry name" value="small_GTP"/>
    <property type="match status" value="1"/>
</dbReference>
<evidence type="ECO:0000313" key="5">
    <source>
        <dbReference type="EMBL" id="GFH52743.1"/>
    </source>
</evidence>
<dbReference type="InterPro" id="IPR005225">
    <property type="entry name" value="Small_GTP-bd"/>
</dbReference>
<name>A0AAD3H7E0_9STRA</name>
<dbReference type="InterPro" id="IPR001806">
    <property type="entry name" value="Small_GTPase"/>
</dbReference>
<sequence length="416" mass="46241">MYPGEEGNPTIAQIPPKTNGQQSGNQNGIPNNGVYPSYNNNQSMNNPYNKNGAVNMNYQQQPMQQGQYMPSNYAPVSNSMYQQPPQPSNNQQYYQQYQQQMQGNGMYGQQTPQQQPQYHHRTHHYGNPQPQMQQQQQQQQPYMNMQQPQSQFSQQPMNMNYGQNMAPSNIPTRKKVTLKMLILGNSGVGKTSLMNRYQSNKFTGQYKATIGADFTSKQITLGGTKVTLTMWDTAGQERFQSLGTSFYRGSDVAMLVYDVTDRSSFDGLSKWKEEYDKVNGDGEKGGQNSSRFNNGMNASSANNGLKYVVVANKADKDDDSKVVTNEEGMAFAKSIGCLFYECSAKSALNVEESFMAAAKAGLEYSNQKQMTMTSSMMGPGGGYSPYSNPMPSYVPPQRTVDLNRGQSSMSDGGDCC</sequence>
<feature type="compositionally biased region" description="Polar residues" evidence="4">
    <location>
        <begin position="16"/>
        <end position="30"/>
    </location>
</feature>
<dbReference type="Proteomes" id="UP001054902">
    <property type="component" value="Unassembled WGS sequence"/>
</dbReference>
<feature type="region of interest" description="Disordered" evidence="4">
    <location>
        <begin position="67"/>
        <end position="137"/>
    </location>
</feature>
<feature type="compositionally biased region" description="Low complexity" evidence="4">
    <location>
        <begin position="77"/>
        <end position="117"/>
    </location>
</feature>
<dbReference type="PROSITE" id="PS51421">
    <property type="entry name" value="RAS"/>
    <property type="match status" value="1"/>
</dbReference>
<dbReference type="GO" id="GO:0003924">
    <property type="term" value="F:GTPase activity"/>
    <property type="evidence" value="ECO:0007669"/>
    <property type="project" value="InterPro"/>
</dbReference>
<keyword evidence="6" id="KW-1185">Reference proteome</keyword>
<dbReference type="EMBL" id="BLLK01000046">
    <property type="protein sequence ID" value="GFH52743.1"/>
    <property type="molecule type" value="Genomic_DNA"/>
</dbReference>
<feature type="compositionally biased region" description="Low complexity" evidence="4">
    <location>
        <begin position="35"/>
        <end position="51"/>
    </location>
</feature>
<dbReference type="FunFam" id="3.40.50.300:FF:001447">
    <property type="entry name" value="Ras-related protein Rab-1B"/>
    <property type="match status" value="1"/>
</dbReference>
<comment type="similarity">
    <text evidence="1">Belongs to the small GTPase superfamily. Rab family.</text>
</comment>
<protein>
    <submittedName>
        <fullName evidence="5">Ras-like protein Rab7</fullName>
    </submittedName>
</protein>